<evidence type="ECO:0000313" key="10">
    <source>
        <dbReference type="EMBL" id="OGL51527.1"/>
    </source>
</evidence>
<keyword evidence="3" id="KW-0808">Transferase</keyword>
<dbReference type="InterPro" id="IPR006158">
    <property type="entry name" value="Cobalamin-bd"/>
</dbReference>
<dbReference type="PANTHER" id="PTHR43409">
    <property type="entry name" value="ANAEROBIC MAGNESIUM-PROTOPORPHYRIN IX MONOMETHYL ESTER CYCLASE-RELATED"/>
    <property type="match status" value="1"/>
</dbReference>
<dbReference type="SMART" id="SM00729">
    <property type="entry name" value="Elp3"/>
    <property type="match status" value="1"/>
</dbReference>
<evidence type="ECO:0000256" key="1">
    <source>
        <dbReference type="ARBA" id="ARBA00001966"/>
    </source>
</evidence>
<keyword evidence="7" id="KW-0411">Iron-sulfur</keyword>
<dbReference type="GO" id="GO:0031419">
    <property type="term" value="F:cobalamin binding"/>
    <property type="evidence" value="ECO:0007669"/>
    <property type="project" value="InterPro"/>
</dbReference>
<evidence type="ECO:0000256" key="2">
    <source>
        <dbReference type="ARBA" id="ARBA00022603"/>
    </source>
</evidence>
<dbReference type="AlphaFoldDB" id="A0A1F7SEA0"/>
<dbReference type="GO" id="GO:0046872">
    <property type="term" value="F:metal ion binding"/>
    <property type="evidence" value="ECO:0007669"/>
    <property type="project" value="UniProtKB-KW"/>
</dbReference>
<dbReference type="SFLD" id="SFLDG01082">
    <property type="entry name" value="B12-binding_domain_containing"/>
    <property type="match status" value="1"/>
</dbReference>
<dbReference type="SFLD" id="SFLDS00029">
    <property type="entry name" value="Radical_SAM"/>
    <property type="match status" value="1"/>
</dbReference>
<dbReference type="InterPro" id="IPR007197">
    <property type="entry name" value="rSAM"/>
</dbReference>
<evidence type="ECO:0000313" key="11">
    <source>
        <dbReference type="Proteomes" id="UP000178082"/>
    </source>
</evidence>
<proteinExistence type="predicted"/>
<keyword evidence="2" id="KW-0489">Methyltransferase</keyword>
<sequence>MKKILLINPPVSIYINKTAFIPLPLLVLGSCLKIIQENGFDFSYELVDLDLMLKQGFFSDDSSFYQQAGDLIFDKKPDILLFTVHGLNHIVVLKLAERIKNERPSSVIVVGGVGPTLQAREALERCANIDVIVKGEGETVLEHLIPAILNHTDFSQVPSVVYRQNGQVIENQRLHLSRDERIPSPDYSLVCIEDYILHNKTNPYIHPGFVLIESGRGCPYRCSFCAPAKMWESNVRYRPLSEIIGEMKFLAGKGGNFSFFTQDNLEESFLRILSETLIQERVDIAWGCYSRLDRLPDNMAGLLAKAGCKLIFTGFETPNLSAQKSIRKVVNSSATFKKLHSFNSNGIHMIGSFIAGFRDETEDDLNNTMRFALECATGLEMEQLNKFISTTDKNKLPQKGANMCAIHPLSYMPGTDSFEEERDNLHISKYALHPDCYGSFLFSHNEFKDDWSCLGGNPYLNHLPEEKVRYYCSILRLFNFLNSRPFYFAQLLLILGEGPLALVKKMVAHLGEEFVLSAKIEKFEAESREYVKKHLEYTPEWTVKKGAVKYNTFSEA</sequence>
<evidence type="ECO:0000256" key="6">
    <source>
        <dbReference type="ARBA" id="ARBA00023004"/>
    </source>
</evidence>
<dbReference type="CDD" id="cd02068">
    <property type="entry name" value="radical_SAM_B12_BD"/>
    <property type="match status" value="1"/>
</dbReference>
<dbReference type="PANTHER" id="PTHR43409:SF7">
    <property type="entry name" value="BLL1977 PROTEIN"/>
    <property type="match status" value="1"/>
</dbReference>
<dbReference type="SUPFAM" id="SSF102114">
    <property type="entry name" value="Radical SAM enzymes"/>
    <property type="match status" value="1"/>
</dbReference>
<dbReference type="InterPro" id="IPR034466">
    <property type="entry name" value="Methyltransferase_Class_B"/>
</dbReference>
<comment type="caution">
    <text evidence="10">The sequence shown here is derived from an EMBL/GenBank/DDBJ whole genome shotgun (WGS) entry which is preliminary data.</text>
</comment>
<dbReference type="Gene3D" id="3.40.50.280">
    <property type="entry name" value="Cobalamin-binding domain"/>
    <property type="match status" value="1"/>
</dbReference>
<protein>
    <submittedName>
        <fullName evidence="10">Uncharacterized protein</fullName>
    </submittedName>
</protein>
<evidence type="ECO:0000256" key="7">
    <source>
        <dbReference type="ARBA" id="ARBA00023014"/>
    </source>
</evidence>
<dbReference type="Proteomes" id="UP000178082">
    <property type="component" value="Unassembled WGS sequence"/>
</dbReference>
<evidence type="ECO:0000256" key="5">
    <source>
        <dbReference type="ARBA" id="ARBA00022723"/>
    </source>
</evidence>
<gene>
    <name evidence="10" type="ORF">A3G31_03470</name>
</gene>
<dbReference type="PROSITE" id="PS51918">
    <property type="entry name" value="RADICAL_SAM"/>
    <property type="match status" value="1"/>
</dbReference>
<dbReference type="InterPro" id="IPR051198">
    <property type="entry name" value="BchE-like"/>
</dbReference>
<evidence type="ECO:0000256" key="4">
    <source>
        <dbReference type="ARBA" id="ARBA00022691"/>
    </source>
</evidence>
<dbReference type="PROSITE" id="PS51257">
    <property type="entry name" value="PROKAR_LIPOPROTEIN"/>
    <property type="match status" value="1"/>
</dbReference>
<dbReference type="InterPro" id="IPR006638">
    <property type="entry name" value="Elp3/MiaA/NifB-like_rSAM"/>
</dbReference>
<reference evidence="10 11" key="1">
    <citation type="journal article" date="2016" name="Nat. Commun.">
        <title>Thousands of microbial genomes shed light on interconnected biogeochemical processes in an aquifer system.</title>
        <authorList>
            <person name="Anantharaman K."/>
            <person name="Brown C.T."/>
            <person name="Hug L.A."/>
            <person name="Sharon I."/>
            <person name="Castelle C.J."/>
            <person name="Probst A.J."/>
            <person name="Thomas B.C."/>
            <person name="Singh A."/>
            <person name="Wilkins M.J."/>
            <person name="Karaoz U."/>
            <person name="Brodie E.L."/>
            <person name="Williams K.H."/>
            <person name="Hubbard S.S."/>
            <person name="Banfield J.F."/>
        </authorList>
    </citation>
    <scope>NUCLEOTIDE SEQUENCE [LARGE SCALE GENOMIC DNA]</scope>
</reference>
<evidence type="ECO:0000256" key="3">
    <source>
        <dbReference type="ARBA" id="ARBA00022679"/>
    </source>
</evidence>
<name>A0A1F7SEA0_9BACT</name>
<feature type="domain" description="B12-binding" evidence="8">
    <location>
        <begin position="1"/>
        <end position="155"/>
    </location>
</feature>
<dbReference type="SFLD" id="SFLDG01123">
    <property type="entry name" value="methyltransferase_(Class_B)"/>
    <property type="match status" value="1"/>
</dbReference>
<dbReference type="PROSITE" id="PS51332">
    <property type="entry name" value="B12_BINDING"/>
    <property type="match status" value="1"/>
</dbReference>
<organism evidence="10 11">
    <name type="scientific">Candidatus Schekmanbacteria bacterium RIFCSPLOWO2_12_FULL_38_15</name>
    <dbReference type="NCBI Taxonomy" id="1817883"/>
    <lineage>
        <taxon>Bacteria</taxon>
        <taxon>Candidatus Schekmaniibacteriota</taxon>
    </lineage>
</organism>
<dbReference type="Pfam" id="PF04055">
    <property type="entry name" value="Radical_SAM"/>
    <property type="match status" value="1"/>
</dbReference>
<dbReference type="EMBL" id="MGDI01000040">
    <property type="protein sequence ID" value="OGL51527.1"/>
    <property type="molecule type" value="Genomic_DNA"/>
</dbReference>
<dbReference type="GO" id="GO:0003824">
    <property type="term" value="F:catalytic activity"/>
    <property type="evidence" value="ECO:0007669"/>
    <property type="project" value="InterPro"/>
</dbReference>
<keyword evidence="6" id="KW-0408">Iron</keyword>
<comment type="cofactor">
    <cofactor evidence="1">
        <name>[4Fe-4S] cluster</name>
        <dbReference type="ChEBI" id="CHEBI:49883"/>
    </cofactor>
</comment>
<keyword evidence="4" id="KW-0949">S-adenosyl-L-methionine</keyword>
<dbReference type="Gene3D" id="3.80.30.20">
    <property type="entry name" value="tm_1862 like domain"/>
    <property type="match status" value="1"/>
</dbReference>
<dbReference type="STRING" id="1817883.A3G31_03470"/>
<accession>A0A1F7SEA0</accession>
<evidence type="ECO:0000259" key="8">
    <source>
        <dbReference type="PROSITE" id="PS51332"/>
    </source>
</evidence>
<evidence type="ECO:0000259" key="9">
    <source>
        <dbReference type="PROSITE" id="PS51918"/>
    </source>
</evidence>
<feature type="domain" description="Radical SAM core" evidence="9">
    <location>
        <begin position="204"/>
        <end position="419"/>
    </location>
</feature>
<dbReference type="GO" id="GO:0051539">
    <property type="term" value="F:4 iron, 4 sulfur cluster binding"/>
    <property type="evidence" value="ECO:0007669"/>
    <property type="project" value="UniProtKB-KW"/>
</dbReference>
<dbReference type="Pfam" id="PF02310">
    <property type="entry name" value="B12-binding"/>
    <property type="match status" value="1"/>
</dbReference>
<dbReference type="InterPro" id="IPR023404">
    <property type="entry name" value="rSAM_horseshoe"/>
</dbReference>
<dbReference type="InterPro" id="IPR058240">
    <property type="entry name" value="rSAM_sf"/>
</dbReference>
<keyword evidence="5" id="KW-0479">Metal-binding</keyword>